<protein>
    <submittedName>
        <fullName evidence="1 2">Uncharacterized protein</fullName>
    </submittedName>
</protein>
<evidence type="ECO:0000313" key="2">
    <source>
        <dbReference type="EnsemblMetazoa" id="HelroP175069"/>
    </source>
</evidence>
<dbReference type="EMBL" id="AMQM01005137">
    <property type="status" value="NOT_ANNOTATED_CDS"/>
    <property type="molecule type" value="Genomic_DNA"/>
</dbReference>
<dbReference type="AlphaFoldDB" id="T1F8T1"/>
<organism evidence="2 3">
    <name type="scientific">Helobdella robusta</name>
    <name type="common">Californian leech</name>
    <dbReference type="NCBI Taxonomy" id="6412"/>
    <lineage>
        <taxon>Eukaryota</taxon>
        <taxon>Metazoa</taxon>
        <taxon>Spiralia</taxon>
        <taxon>Lophotrochozoa</taxon>
        <taxon>Annelida</taxon>
        <taxon>Clitellata</taxon>
        <taxon>Hirudinea</taxon>
        <taxon>Rhynchobdellida</taxon>
        <taxon>Glossiphoniidae</taxon>
        <taxon>Helobdella</taxon>
    </lineage>
</organism>
<name>T1F8T1_HELRO</name>
<dbReference type="CTD" id="20205230"/>
<gene>
    <name evidence="2" type="primary">20205230</name>
    <name evidence="1" type="ORF">HELRODRAFT_175069</name>
</gene>
<dbReference type="RefSeq" id="XP_009020754.1">
    <property type="nucleotide sequence ID" value="XM_009022506.1"/>
</dbReference>
<dbReference type="GeneID" id="20205230"/>
<sequence>MHQHSFPWTPANLHLPLNSLNNQPTSIILQLVVVRRLEHLESEQLLDEWFACNMEDGTSNHNSHKCPAQYWYNPSKSCSSPFYNILESIRNMGRDIPDQIKQEKLCCTTISHDFSSSPLGTLQAHVLAVIMTMTMVMTTTTMKMK</sequence>
<dbReference type="Proteomes" id="UP000015101">
    <property type="component" value="Unassembled WGS sequence"/>
</dbReference>
<evidence type="ECO:0000313" key="3">
    <source>
        <dbReference type="Proteomes" id="UP000015101"/>
    </source>
</evidence>
<keyword evidence="3" id="KW-1185">Reference proteome</keyword>
<evidence type="ECO:0000313" key="1">
    <source>
        <dbReference type="EMBL" id="ESO01042.1"/>
    </source>
</evidence>
<dbReference type="EMBL" id="KB096830">
    <property type="protein sequence ID" value="ESO01042.1"/>
    <property type="molecule type" value="Genomic_DNA"/>
</dbReference>
<dbReference type="EnsemblMetazoa" id="HelroT175069">
    <property type="protein sequence ID" value="HelroP175069"/>
    <property type="gene ID" value="HelroG175069"/>
</dbReference>
<dbReference type="KEGG" id="hro:HELRODRAFT_175069"/>
<accession>T1F8T1</accession>
<reference evidence="2" key="3">
    <citation type="submission" date="2015-06" db="UniProtKB">
        <authorList>
            <consortium name="EnsemblMetazoa"/>
        </authorList>
    </citation>
    <scope>IDENTIFICATION</scope>
</reference>
<proteinExistence type="predicted"/>
<reference evidence="1 3" key="2">
    <citation type="journal article" date="2013" name="Nature">
        <title>Insights into bilaterian evolution from three spiralian genomes.</title>
        <authorList>
            <person name="Simakov O."/>
            <person name="Marletaz F."/>
            <person name="Cho S.J."/>
            <person name="Edsinger-Gonzales E."/>
            <person name="Havlak P."/>
            <person name="Hellsten U."/>
            <person name="Kuo D.H."/>
            <person name="Larsson T."/>
            <person name="Lv J."/>
            <person name="Arendt D."/>
            <person name="Savage R."/>
            <person name="Osoegawa K."/>
            <person name="de Jong P."/>
            <person name="Grimwood J."/>
            <person name="Chapman J.A."/>
            <person name="Shapiro H."/>
            <person name="Aerts A."/>
            <person name="Otillar R.P."/>
            <person name="Terry A.Y."/>
            <person name="Boore J.L."/>
            <person name="Grigoriev I.V."/>
            <person name="Lindberg D.R."/>
            <person name="Seaver E.C."/>
            <person name="Weisblat D.A."/>
            <person name="Putnam N.H."/>
            <person name="Rokhsar D.S."/>
        </authorList>
    </citation>
    <scope>NUCLEOTIDE SEQUENCE</scope>
</reference>
<reference evidence="3" key="1">
    <citation type="submission" date="2012-12" db="EMBL/GenBank/DDBJ databases">
        <authorList>
            <person name="Hellsten U."/>
            <person name="Grimwood J."/>
            <person name="Chapman J.A."/>
            <person name="Shapiro H."/>
            <person name="Aerts A."/>
            <person name="Otillar R.P."/>
            <person name="Terry A.Y."/>
            <person name="Boore J.L."/>
            <person name="Simakov O."/>
            <person name="Marletaz F."/>
            <person name="Cho S.-J."/>
            <person name="Edsinger-Gonzales E."/>
            <person name="Havlak P."/>
            <person name="Kuo D.-H."/>
            <person name="Larsson T."/>
            <person name="Lv J."/>
            <person name="Arendt D."/>
            <person name="Savage R."/>
            <person name="Osoegawa K."/>
            <person name="de Jong P."/>
            <person name="Lindberg D.R."/>
            <person name="Seaver E.C."/>
            <person name="Weisblat D.A."/>
            <person name="Putnam N.H."/>
            <person name="Grigoriev I.V."/>
            <person name="Rokhsar D.S."/>
        </authorList>
    </citation>
    <scope>NUCLEOTIDE SEQUENCE</scope>
</reference>
<dbReference type="InParanoid" id="T1F8T1"/>
<dbReference type="HOGENOM" id="CLU_1788946_0_0_1"/>